<keyword evidence="4" id="KW-1185">Reference proteome</keyword>
<feature type="region of interest" description="Disordered" evidence="1">
    <location>
        <begin position="1"/>
        <end position="24"/>
    </location>
</feature>
<dbReference type="Gene3D" id="1.25.40.10">
    <property type="entry name" value="Tetratricopeptide repeat domain"/>
    <property type="match status" value="1"/>
</dbReference>
<dbReference type="InterPro" id="IPR011990">
    <property type="entry name" value="TPR-like_helical_dom_sf"/>
</dbReference>
<organism evidence="3 4">
    <name type="scientific">Amycolatopsis samaneae</name>
    <dbReference type="NCBI Taxonomy" id="664691"/>
    <lineage>
        <taxon>Bacteria</taxon>
        <taxon>Bacillati</taxon>
        <taxon>Actinomycetota</taxon>
        <taxon>Actinomycetes</taxon>
        <taxon>Pseudonocardiales</taxon>
        <taxon>Pseudonocardiaceae</taxon>
        <taxon>Amycolatopsis</taxon>
    </lineage>
</organism>
<accession>A0ABW5GLN0</accession>
<comment type="caution">
    <text evidence="3">The sequence shown here is derived from an EMBL/GenBank/DDBJ whole genome shotgun (WGS) entry which is preliminary data.</text>
</comment>
<dbReference type="SUPFAM" id="SSF48452">
    <property type="entry name" value="TPR-like"/>
    <property type="match status" value="1"/>
</dbReference>
<name>A0ABW5GLN0_9PSEU</name>
<evidence type="ECO:0000259" key="2">
    <source>
        <dbReference type="Pfam" id="PF17128"/>
    </source>
</evidence>
<evidence type="ECO:0000313" key="3">
    <source>
        <dbReference type="EMBL" id="MFD2461787.1"/>
    </source>
</evidence>
<evidence type="ECO:0000313" key="4">
    <source>
        <dbReference type="Proteomes" id="UP001597419"/>
    </source>
</evidence>
<feature type="domain" description="DUF5107" evidence="2">
    <location>
        <begin position="56"/>
        <end position="330"/>
    </location>
</feature>
<dbReference type="Proteomes" id="UP001597419">
    <property type="component" value="Unassembled WGS sequence"/>
</dbReference>
<dbReference type="EMBL" id="JBHUKU010000014">
    <property type="protein sequence ID" value="MFD2461787.1"/>
    <property type="molecule type" value="Genomic_DNA"/>
</dbReference>
<proteinExistence type="predicted"/>
<protein>
    <submittedName>
        <fullName evidence="3">DUF5107 domain-containing protein</fullName>
    </submittedName>
</protein>
<reference evidence="4" key="1">
    <citation type="journal article" date="2019" name="Int. J. Syst. Evol. Microbiol.">
        <title>The Global Catalogue of Microorganisms (GCM) 10K type strain sequencing project: providing services to taxonomists for standard genome sequencing and annotation.</title>
        <authorList>
            <consortium name="The Broad Institute Genomics Platform"/>
            <consortium name="The Broad Institute Genome Sequencing Center for Infectious Disease"/>
            <person name="Wu L."/>
            <person name="Ma J."/>
        </authorList>
    </citation>
    <scope>NUCLEOTIDE SEQUENCE [LARGE SCALE GENOMIC DNA]</scope>
    <source>
        <strain evidence="4">CGMCC 4.7643</strain>
    </source>
</reference>
<dbReference type="Pfam" id="PF17128">
    <property type="entry name" value="DUF5107"/>
    <property type="match status" value="1"/>
</dbReference>
<dbReference type="InterPro" id="IPR033396">
    <property type="entry name" value="DUF5107"/>
</dbReference>
<sequence>MTRLGRTELTLPAAPLGAENPLPPLVKPEQVQQVANRAELPPDLAEGLGYGQLDTVLPCRLQDGYGRERRTRSLPALVLENTRLRATVLPSLGGRLYSLYHKPSQRELLYRNPVFQPANLALRDAWFAGGVEWNLGSTGHTTLTCAPMFAAEVAGPDGGPVLRLWEWERTRDLPYQLDFWLPDESDFLLVGVRIRNPHAHDVPAYWWSNIAVTRTERSRVLVPAKQAWHYGYGGRLDLVDVPGDELTYPARHEHAADYFFEIPAEARRWIAAVDGDGHGMAQVSTDRLRGRKLFVWGESAGGRRWQDWLAPGAPGYLEIQAGLARTQLEHLRLPAGESWDWLEAYGPVVADPSTVHGREWTVATDAVERGLLSASAVDEYHAAWRGIADAPPSAMLHEGSGWGALELRRMTADLPGTPFPPSSLGPEQRPWLELLDGVAPDGDPLHVPAATLVGQDWARRLEKAPSNWAVWYHRGVARWAAGDREAAKQAWSSSVSAAENPWALRNLAVAARAGGLAVEAARLYLRAFALAPGLLPLAVEAIGAQLAAGSADRAAELLDALPSSARAAGRIRLLEARIRLAQGDPAAALTIFEEGFEIAGIREGETSLSDTWAAVSGGRPLPERYDFRMSAPG</sequence>
<dbReference type="RefSeq" id="WP_345390657.1">
    <property type="nucleotide sequence ID" value="NZ_BAABHG010000004.1"/>
</dbReference>
<gene>
    <name evidence="3" type="ORF">ACFSYJ_24480</name>
</gene>
<evidence type="ECO:0000256" key="1">
    <source>
        <dbReference type="SAM" id="MobiDB-lite"/>
    </source>
</evidence>